<dbReference type="SMART" id="SM00368">
    <property type="entry name" value="LRR_RI"/>
    <property type="match status" value="7"/>
</dbReference>
<dbReference type="PANTHER" id="PTHR24114:SF2">
    <property type="entry name" value="F-BOX DOMAIN-CONTAINING PROTEIN-RELATED"/>
    <property type="match status" value="1"/>
</dbReference>
<dbReference type="InterPro" id="IPR052394">
    <property type="entry name" value="LRR-containing"/>
</dbReference>
<dbReference type="InterPro" id="IPR032675">
    <property type="entry name" value="LRR_dom_sf"/>
</dbReference>
<dbReference type="InterPro" id="IPR001611">
    <property type="entry name" value="Leu-rich_rpt"/>
</dbReference>
<organism evidence="1">
    <name type="scientific">Amphora coffeiformis</name>
    <dbReference type="NCBI Taxonomy" id="265554"/>
    <lineage>
        <taxon>Eukaryota</taxon>
        <taxon>Sar</taxon>
        <taxon>Stramenopiles</taxon>
        <taxon>Ochrophyta</taxon>
        <taxon>Bacillariophyta</taxon>
        <taxon>Bacillariophyceae</taxon>
        <taxon>Bacillariophycidae</taxon>
        <taxon>Thalassiophysales</taxon>
        <taxon>Catenulaceae</taxon>
        <taxon>Amphora</taxon>
    </lineage>
</organism>
<dbReference type="Gene3D" id="3.80.10.10">
    <property type="entry name" value="Ribonuclease Inhibitor"/>
    <property type="match status" value="2"/>
</dbReference>
<gene>
    <name evidence="1" type="ORF">ACOF00016_LOCUS15960</name>
</gene>
<accession>A0A7S3PC44</accession>
<name>A0A7S3PC44_9STRA</name>
<protein>
    <submittedName>
        <fullName evidence="1">Uncharacterized protein</fullName>
    </submittedName>
</protein>
<dbReference type="EMBL" id="HBIM01021400">
    <property type="protein sequence ID" value="CAE0419102.1"/>
    <property type="molecule type" value="Transcribed_RNA"/>
</dbReference>
<reference evidence="1" key="1">
    <citation type="submission" date="2021-01" db="EMBL/GenBank/DDBJ databases">
        <authorList>
            <person name="Corre E."/>
            <person name="Pelletier E."/>
            <person name="Niang G."/>
            <person name="Scheremetjew M."/>
            <person name="Finn R."/>
            <person name="Kale V."/>
            <person name="Holt S."/>
            <person name="Cochrane G."/>
            <person name="Meng A."/>
            <person name="Brown T."/>
            <person name="Cohen L."/>
        </authorList>
    </citation>
    <scope>NUCLEOTIDE SEQUENCE</scope>
    <source>
        <strain evidence="1">CCMP127</strain>
    </source>
</reference>
<proteinExistence type="predicted"/>
<dbReference type="AlphaFoldDB" id="A0A7S3PC44"/>
<dbReference type="Pfam" id="PF13516">
    <property type="entry name" value="LRR_6"/>
    <property type="match status" value="3"/>
</dbReference>
<dbReference type="PANTHER" id="PTHR24114">
    <property type="entry name" value="LEUCINE RICH REPEAT FAMILY PROTEIN"/>
    <property type="match status" value="1"/>
</dbReference>
<sequence>MIIRKKRSKTAKEPQALLVNKTVVLQQRAEKRGQEVIDRTVSERLRSLQLVDSSVRKTNPPTSTRLELRGIHLSKYDVVNLLRANLKEYPRVGTLDLSWVGLGDENAAVLCRSLQVSRLVKELILCGNDLGQNSSDYLGTFLRKNKSVVKLHLGSNSLGKEAARSLAEGLRENTTLEELDLWNCSLGDEAGALILESAKYAKNLKVLRLNMNRLGSVSLETASQLLDTPTALEVLNLDSNPRLFGRNDETEKKFVRTLVTNTNLRSLGMPYTGASDFTAKLVFQALTTNTCLEYLDIGYNDIFKEGYDMMVECIPKMKTLKHLRTHARAQLVSAEALSKAIEQNTTLQQFTSICVGCNKVWASLRRNQVMSRVNKFLSDEETPVSLLPEAMHKVAEEKEYGASATFQMLERYFR</sequence>
<evidence type="ECO:0000313" key="1">
    <source>
        <dbReference type="EMBL" id="CAE0419102.1"/>
    </source>
</evidence>
<dbReference type="SUPFAM" id="SSF52047">
    <property type="entry name" value="RNI-like"/>
    <property type="match status" value="1"/>
</dbReference>